<evidence type="ECO:0000313" key="2">
    <source>
        <dbReference type="WBParaSite" id="PSU_v2.g6104.t1"/>
    </source>
</evidence>
<name>A0A914Z2I4_9BILA</name>
<sequence length="277" mass="31718">MDSNIFALILQKEDGYRRLIKPKNGNWREPKEKWDFFKVYAALKQQPEHTSNTLNENLNSTAKAAFNLNKNIKAEIPTMSVIVPQDNAELQQPNTLSSVPNSENRINNSKIKAETSTVLDTIQQKVPEPHHSSESAMHDDESETEIEVSATNDMTSTDGYDSVTDDKGSASRITTIDSPNDAQIFSAYKVSSFEELRYMLCRGDTKMKKKFFEQTVKLFKRTIIAYPNNEIIRLIYWLRKCEMKNLDLYTQEYCKVCENGSKMSVGHLFSLQHLKAV</sequence>
<reference evidence="2" key="1">
    <citation type="submission" date="2022-11" db="UniProtKB">
        <authorList>
            <consortium name="WormBaseParasite"/>
        </authorList>
    </citation>
    <scope>IDENTIFICATION</scope>
</reference>
<dbReference type="AlphaFoldDB" id="A0A914Z2I4"/>
<keyword evidence="1" id="KW-1185">Reference proteome</keyword>
<accession>A0A914Z2I4</accession>
<proteinExistence type="predicted"/>
<organism evidence="1 2">
    <name type="scientific">Panagrolaimus superbus</name>
    <dbReference type="NCBI Taxonomy" id="310955"/>
    <lineage>
        <taxon>Eukaryota</taxon>
        <taxon>Metazoa</taxon>
        <taxon>Ecdysozoa</taxon>
        <taxon>Nematoda</taxon>
        <taxon>Chromadorea</taxon>
        <taxon>Rhabditida</taxon>
        <taxon>Tylenchina</taxon>
        <taxon>Panagrolaimomorpha</taxon>
        <taxon>Panagrolaimoidea</taxon>
        <taxon>Panagrolaimidae</taxon>
        <taxon>Panagrolaimus</taxon>
    </lineage>
</organism>
<evidence type="ECO:0000313" key="1">
    <source>
        <dbReference type="Proteomes" id="UP000887577"/>
    </source>
</evidence>
<dbReference type="Proteomes" id="UP000887577">
    <property type="component" value="Unplaced"/>
</dbReference>
<dbReference type="WBParaSite" id="PSU_v2.g6104.t1">
    <property type="protein sequence ID" value="PSU_v2.g6104.t1"/>
    <property type="gene ID" value="PSU_v2.g6104"/>
</dbReference>
<protein>
    <submittedName>
        <fullName evidence="2">Uncharacterized protein</fullName>
    </submittedName>
</protein>